<dbReference type="Proteomes" id="UP000681720">
    <property type="component" value="Unassembled WGS sequence"/>
</dbReference>
<dbReference type="PANTHER" id="PTHR31497">
    <property type="entry name" value="AUTOCRINE PROLIFERATION REPRESSOR PROTEIN A"/>
    <property type="match status" value="1"/>
</dbReference>
<dbReference type="EMBL" id="CAJOBH010001309">
    <property type="protein sequence ID" value="CAF3847380.1"/>
    <property type="molecule type" value="Genomic_DNA"/>
</dbReference>
<comment type="caution">
    <text evidence="2">The sequence shown here is derived from an EMBL/GenBank/DDBJ whole genome shotgun (WGS) entry which is preliminary data.</text>
</comment>
<dbReference type="EMBL" id="CAJOBJ010004627">
    <property type="protein sequence ID" value="CAF4006483.1"/>
    <property type="molecule type" value="Genomic_DNA"/>
</dbReference>
<reference evidence="2" key="1">
    <citation type="submission" date="2021-02" db="EMBL/GenBank/DDBJ databases">
        <authorList>
            <person name="Nowell W R."/>
        </authorList>
    </citation>
    <scope>NUCLEOTIDE SEQUENCE</scope>
</reference>
<proteinExistence type="predicted"/>
<dbReference type="InterPro" id="IPR009199">
    <property type="entry name" value="PhoPQ-act_pathogen-rel_PqaA"/>
</dbReference>
<sequence length="396" mass="44738">MPKPQDNFVALTSMFAASSGSIGVDLQDIPNEPIRFTADPTQRDRGEDAIIAWTWKTFIENPDNPYVLLRMPMTKASVRAMDAVQQFAKQLGVAVPQKFLIGGASKRGWTTWTTAAVDNERVVAAVPIVLDILNLHQNFHHHYRSLAGWTFAFKDYYELNITRYVDHPNLIKMAQIVDPYSYFDRYRNTKLLQVQSSGDEFFLPDNEDAFWSDLQTATGGSFLRRLANAEHSCAGHEISIFFTMRSFYLSIYENQPLPSLKWHKTSNRTHGYVQATVDFSVGPKPMMAYGYHARTLTNNRRDFRLLIADPNKPGKAIANPVIWLNTDVVIETQTATTIVYSLTIESPKSGWEGFYIQVNFPGAEGSVLELTTETQIIPDSYPTNDCYADSCFGTLV</sequence>
<gene>
    <name evidence="1" type="ORF">BYL167_LOCUS5656</name>
    <name evidence="2" type="ORF">GIL414_LOCUS12060</name>
</gene>
<dbReference type="PANTHER" id="PTHR31497:SF0">
    <property type="entry name" value="AUTOCRINE PROLIFERATION REPRESSOR PROTEIN A"/>
    <property type="match status" value="1"/>
</dbReference>
<evidence type="ECO:0000313" key="3">
    <source>
        <dbReference type="Proteomes" id="UP000681720"/>
    </source>
</evidence>
<accession>A0A8S2NKT9</accession>
<name>A0A8S2NKT9_9BILA</name>
<dbReference type="Gene3D" id="3.40.50.1820">
    <property type="entry name" value="alpha/beta hydrolase"/>
    <property type="match status" value="1"/>
</dbReference>
<evidence type="ECO:0000313" key="1">
    <source>
        <dbReference type="EMBL" id="CAF3847380.1"/>
    </source>
</evidence>
<dbReference type="AlphaFoldDB" id="A0A8S2NKT9"/>
<dbReference type="Proteomes" id="UP000681967">
    <property type="component" value="Unassembled WGS sequence"/>
</dbReference>
<dbReference type="InterPro" id="IPR029058">
    <property type="entry name" value="AB_hydrolase_fold"/>
</dbReference>
<organism evidence="2 3">
    <name type="scientific">Rotaria magnacalcarata</name>
    <dbReference type="NCBI Taxonomy" id="392030"/>
    <lineage>
        <taxon>Eukaryota</taxon>
        <taxon>Metazoa</taxon>
        <taxon>Spiralia</taxon>
        <taxon>Gnathifera</taxon>
        <taxon>Rotifera</taxon>
        <taxon>Eurotatoria</taxon>
        <taxon>Bdelloidea</taxon>
        <taxon>Philodinida</taxon>
        <taxon>Philodinidae</taxon>
        <taxon>Rotaria</taxon>
    </lineage>
</organism>
<protein>
    <submittedName>
        <fullName evidence="2">Uncharacterized protein</fullName>
    </submittedName>
</protein>
<evidence type="ECO:0000313" key="2">
    <source>
        <dbReference type="EMBL" id="CAF4006483.1"/>
    </source>
</evidence>
<dbReference type="SUPFAM" id="SSF53474">
    <property type="entry name" value="alpha/beta-Hydrolases"/>
    <property type="match status" value="1"/>
</dbReference>
<dbReference type="Pfam" id="PF10142">
    <property type="entry name" value="PhoPQ_related"/>
    <property type="match status" value="1"/>
</dbReference>